<proteinExistence type="predicted"/>
<dbReference type="CDD" id="cd03182">
    <property type="entry name" value="GST_C_GTT2_like"/>
    <property type="match status" value="1"/>
</dbReference>
<reference evidence="3 4" key="4">
    <citation type="journal article" date="2009" name="Appl. Environ. Microbiol.">
        <title>Comparative genome-wide transcriptional profiling of Azorhizobium caulinodans ORS571 grown under free-living and symbiotic conditions.</title>
        <authorList>
            <person name="Tsukada S."/>
            <person name="Aono T."/>
            <person name="Akiba N."/>
            <person name="Lee KB."/>
            <person name="Liu CT."/>
            <person name="Toyazaki H."/>
            <person name="Oyaizu H."/>
        </authorList>
    </citation>
    <scope>NUCLEOTIDE SEQUENCE [LARGE SCALE GENOMIC DNA]</scope>
    <source>
        <strain evidence="4">ATCC 43989 / DSM 5975 / JCM 20966 / LMG 6465 / NBRC 14845 / NCIMB 13405 / ORS 571</strain>
    </source>
</reference>
<dbReference type="InterPro" id="IPR004046">
    <property type="entry name" value="GST_C"/>
</dbReference>
<dbReference type="STRING" id="438753.AZC_3365"/>
<dbReference type="SFLD" id="SFLDS00019">
    <property type="entry name" value="Glutathione_Transferase_(cytos"/>
    <property type="match status" value="1"/>
</dbReference>
<evidence type="ECO:0000259" key="2">
    <source>
        <dbReference type="PROSITE" id="PS50405"/>
    </source>
</evidence>
<dbReference type="PROSITE" id="PS50405">
    <property type="entry name" value="GST_CTER"/>
    <property type="match status" value="1"/>
</dbReference>
<dbReference type="CDD" id="cd03051">
    <property type="entry name" value="GST_N_GTT2_like"/>
    <property type="match status" value="1"/>
</dbReference>
<protein>
    <submittedName>
        <fullName evidence="3">Glutathione S-transferase</fullName>
    </submittedName>
</protein>
<dbReference type="Pfam" id="PF13409">
    <property type="entry name" value="GST_N_2"/>
    <property type="match status" value="1"/>
</dbReference>
<dbReference type="PANTHER" id="PTHR44051:SF8">
    <property type="entry name" value="GLUTATHIONE S-TRANSFERASE GSTA"/>
    <property type="match status" value="1"/>
</dbReference>
<dbReference type="KEGG" id="azc:AZC_3365"/>
<evidence type="ECO:0000313" key="4">
    <source>
        <dbReference type="Proteomes" id="UP000000270"/>
    </source>
</evidence>
<dbReference type="InterPro" id="IPR040079">
    <property type="entry name" value="Glutathione_S-Trfase"/>
</dbReference>
<sequence>MTPPPLPWSLGIQNTRRRHAMLLYLSARSPNPRRVQFFLAEKGIEVPVEMVDLAAKAHWSEDFRKISPRRTVPVLVLDDGTAVSETIAICRYFEAVQPEPNLFGRDAREIAVVEMWQRRAEIELMQAVQFAFRHVHPALAEREVPQVKEWGEANKTKVLDFLTFLDGELATRAYLAGDRFTVADITAIVAIDFMKVARITAPEELVNLARWRAEVSARPAAKAGA</sequence>
<dbReference type="Pfam" id="PF00043">
    <property type="entry name" value="GST_C"/>
    <property type="match status" value="1"/>
</dbReference>
<dbReference type="SUPFAM" id="SSF52833">
    <property type="entry name" value="Thioredoxin-like"/>
    <property type="match status" value="1"/>
</dbReference>
<dbReference type="EMBL" id="AP009384">
    <property type="protein sequence ID" value="BAF89363.1"/>
    <property type="molecule type" value="Genomic_DNA"/>
</dbReference>
<dbReference type="HOGENOM" id="CLU_011226_6_3_5"/>
<accession>A8II57</accession>
<reference evidence="3 4" key="1">
    <citation type="journal article" date="2007" name="Appl. Environ. Microbiol.">
        <title>Rhizobial factors required for stem nodule maturation and maintenance in Sesbania rostrata-Azorhizobium caulinodans ORS571 symbiosis.</title>
        <authorList>
            <person name="Suzuki S."/>
            <person name="Aono T."/>
            <person name="Lee KB."/>
            <person name="Suzuki T."/>
            <person name="Liu CT."/>
            <person name="Miwa H."/>
            <person name="Wakao S."/>
            <person name="Iki T."/>
            <person name="Oyaizu H."/>
        </authorList>
    </citation>
    <scope>NUCLEOTIDE SEQUENCE [LARGE SCALE GENOMIC DNA]</scope>
    <source>
        <strain evidence="4">ATCC 43989 / DSM 5975 / JCM 20966 / LMG 6465 / NBRC 14845 / NCIMB 13405 / ORS 571</strain>
    </source>
</reference>
<dbReference type="SUPFAM" id="SSF47616">
    <property type="entry name" value="GST C-terminal domain-like"/>
    <property type="match status" value="1"/>
</dbReference>
<dbReference type="PROSITE" id="PS50404">
    <property type="entry name" value="GST_NTER"/>
    <property type="match status" value="1"/>
</dbReference>
<feature type="domain" description="GST N-terminal" evidence="1">
    <location>
        <begin position="19"/>
        <end position="101"/>
    </location>
</feature>
<dbReference type="PANTHER" id="PTHR44051">
    <property type="entry name" value="GLUTATHIONE S-TRANSFERASE-RELATED"/>
    <property type="match status" value="1"/>
</dbReference>
<evidence type="ECO:0000259" key="1">
    <source>
        <dbReference type="PROSITE" id="PS50404"/>
    </source>
</evidence>
<reference evidence="3 4" key="5">
    <citation type="journal article" date="2010" name="Appl. Environ. Microbiol.">
        <title>phrR-like gene praR of Azorhizobium caulinodans ORS571 is essential for symbiosis with Sesbania rostrata and is involved in expression of reb genes.</title>
        <authorList>
            <person name="Akiba N."/>
            <person name="Aono T."/>
            <person name="Toyazaki H."/>
            <person name="Sato S."/>
            <person name="Oyaizu H."/>
        </authorList>
    </citation>
    <scope>NUCLEOTIDE SEQUENCE [LARGE SCALE GENOMIC DNA]</scope>
    <source>
        <strain evidence="4">ATCC 43989 / DSM 5975 / JCM 20966 / LMG 6465 / NBRC 14845 / NCIMB 13405 / ORS 571</strain>
    </source>
</reference>
<dbReference type="InterPro" id="IPR036282">
    <property type="entry name" value="Glutathione-S-Trfase_C_sf"/>
</dbReference>
<organism evidence="3 4">
    <name type="scientific">Azorhizobium caulinodans (strain ATCC 43989 / DSM 5975 / JCM 20966 / LMG 6465 / NBRC 14845 / NCIMB 13405 / ORS 571)</name>
    <dbReference type="NCBI Taxonomy" id="438753"/>
    <lineage>
        <taxon>Bacteria</taxon>
        <taxon>Pseudomonadati</taxon>
        <taxon>Pseudomonadota</taxon>
        <taxon>Alphaproteobacteria</taxon>
        <taxon>Hyphomicrobiales</taxon>
        <taxon>Xanthobacteraceae</taxon>
        <taxon>Azorhizobium</taxon>
    </lineage>
</organism>
<name>A8II57_AZOC5</name>
<feature type="domain" description="GST C-terminal" evidence="2">
    <location>
        <begin position="106"/>
        <end position="225"/>
    </location>
</feature>
<dbReference type="InterPro" id="IPR036249">
    <property type="entry name" value="Thioredoxin-like_sf"/>
</dbReference>
<dbReference type="eggNOG" id="COG0625">
    <property type="taxonomic scope" value="Bacteria"/>
</dbReference>
<dbReference type="InterPro" id="IPR034346">
    <property type="entry name" value="Gtt2-like_C"/>
</dbReference>
<dbReference type="InterPro" id="IPR010987">
    <property type="entry name" value="Glutathione-S-Trfase_C-like"/>
</dbReference>
<keyword evidence="3" id="KW-0808">Transferase</keyword>
<dbReference type="InterPro" id="IPR004045">
    <property type="entry name" value="Glutathione_S-Trfase_N"/>
</dbReference>
<reference evidence="4" key="2">
    <citation type="submission" date="2007-04" db="EMBL/GenBank/DDBJ databases">
        <title>Complete genome sequence of the nitrogen-fixing bacterium Azorhizobium caulinodans ORS571.</title>
        <authorList>
            <person name="Lee K.B."/>
            <person name="Backer P.D."/>
            <person name="Aono T."/>
            <person name="Liu C.T."/>
            <person name="Suzuki S."/>
            <person name="Suzuki T."/>
            <person name="Kaneko T."/>
            <person name="Yamada M."/>
            <person name="Tabata S."/>
            <person name="Kupfer D.M."/>
            <person name="Najar F.Z."/>
            <person name="Wiley G.B."/>
            <person name="Roe B."/>
            <person name="Binnewies T."/>
            <person name="Ussery D."/>
            <person name="Vereecke D."/>
            <person name="Gevers D."/>
            <person name="Holsters M."/>
            <person name="Oyaizu H."/>
        </authorList>
    </citation>
    <scope>NUCLEOTIDE SEQUENCE [LARGE SCALE GENOMIC DNA]</scope>
    <source>
        <strain evidence="4">ATCC 43989 / DSM 5975 / JCM 20966 / LMG 6465 / NBRC 14845 / NCIMB 13405 / ORS 571</strain>
    </source>
</reference>
<dbReference type="SFLD" id="SFLDG00358">
    <property type="entry name" value="Main_(cytGST)"/>
    <property type="match status" value="1"/>
</dbReference>
<dbReference type="InterPro" id="IPR034345">
    <property type="entry name" value="Gtt2-like_N"/>
</dbReference>
<dbReference type="Gene3D" id="3.40.30.10">
    <property type="entry name" value="Glutaredoxin"/>
    <property type="match status" value="1"/>
</dbReference>
<dbReference type="Proteomes" id="UP000000270">
    <property type="component" value="Chromosome"/>
</dbReference>
<dbReference type="GO" id="GO:0016740">
    <property type="term" value="F:transferase activity"/>
    <property type="evidence" value="ECO:0007669"/>
    <property type="project" value="UniProtKB-KW"/>
</dbReference>
<keyword evidence="4" id="KW-1185">Reference proteome</keyword>
<evidence type="ECO:0000313" key="3">
    <source>
        <dbReference type="EMBL" id="BAF89363.1"/>
    </source>
</evidence>
<gene>
    <name evidence="3" type="ordered locus">AZC_3365</name>
</gene>
<reference evidence="3 4" key="3">
    <citation type="journal article" date="2008" name="BMC Genomics">
        <title>The genome of the versatile nitrogen fixer Azorhizobium caulinodans ORS571.</title>
        <authorList>
            <person name="Lee KB."/>
            <person name="Backer P.D."/>
            <person name="Aono T."/>
            <person name="Liu CT."/>
            <person name="Suzuki S."/>
            <person name="Suzuki T."/>
            <person name="Kaneko T."/>
            <person name="Yamada M."/>
            <person name="Tabata S."/>
            <person name="Kupfer D.M."/>
            <person name="Najar F.Z."/>
            <person name="Wiley G.B."/>
            <person name="Roe B."/>
            <person name="Binnewies T.T."/>
            <person name="Ussery D.W."/>
            <person name="D'Haeze W."/>
            <person name="Herder J.D."/>
            <person name="Gevers D."/>
            <person name="Vereecke D."/>
            <person name="Holsters M."/>
            <person name="Oyaizu H."/>
        </authorList>
    </citation>
    <scope>NUCLEOTIDE SEQUENCE [LARGE SCALE GENOMIC DNA]</scope>
    <source>
        <strain evidence="4">ATCC 43989 / DSM 5975 / JCM 20966 / LMG 6465 / NBRC 14845 / NCIMB 13405 / ORS 571</strain>
    </source>
</reference>
<dbReference type="AlphaFoldDB" id="A8II57"/>
<reference evidence="3 4" key="6">
    <citation type="journal article" date="2011" name="Appl. Environ. Microbiol.">
        <title>Involvement of the azorhizobial chromosome partition gene (parA) in the onset of bacteroid differentiation during Sesbania rostrata stem nodule development.</title>
        <authorList>
            <person name="Liu CT."/>
            <person name="Lee KB."/>
            <person name="Wang YS."/>
            <person name="Peng MH."/>
            <person name="Lee KT."/>
            <person name="Suzuki S."/>
            <person name="Suzuki T."/>
            <person name="Oyaizu H."/>
        </authorList>
    </citation>
    <scope>NUCLEOTIDE SEQUENCE [LARGE SCALE GENOMIC DNA]</scope>
    <source>
        <strain evidence="4">ATCC 43989 / DSM 5975 / JCM 20966 / LMG 6465 / NBRC 14845 / NCIMB 13405 / ORS 571</strain>
    </source>
</reference>
<dbReference type="Gene3D" id="1.20.1050.10">
    <property type="match status" value="1"/>
</dbReference>